<dbReference type="EC" id="4.4.1.13" evidence="2"/>
<dbReference type="GO" id="GO:0030170">
    <property type="term" value="F:pyridoxal phosphate binding"/>
    <property type="evidence" value="ECO:0007669"/>
    <property type="project" value="InterPro"/>
</dbReference>
<protein>
    <recommendedName>
        <fullName evidence="2">cysteine-S-conjugate beta-lyase</fullName>
        <ecNumber evidence="2">4.4.1.13</ecNumber>
    </recommendedName>
</protein>
<name>A0A109DDW9_9LACO</name>
<organism evidence="7 8">
    <name type="scientific">Lactobacillus crispatus</name>
    <dbReference type="NCBI Taxonomy" id="47770"/>
    <lineage>
        <taxon>Bacteria</taxon>
        <taxon>Bacillati</taxon>
        <taxon>Bacillota</taxon>
        <taxon>Bacilli</taxon>
        <taxon>Lactobacillales</taxon>
        <taxon>Lactobacillaceae</taxon>
        <taxon>Lactobacillus</taxon>
    </lineage>
</organism>
<dbReference type="Pfam" id="PF00155">
    <property type="entry name" value="Aminotran_1_2"/>
    <property type="match status" value="1"/>
</dbReference>
<comment type="cofactor">
    <cofactor evidence="1">
        <name>pyridoxal 5'-phosphate</name>
        <dbReference type="ChEBI" id="CHEBI:597326"/>
    </cofactor>
</comment>
<evidence type="ECO:0000313" key="7">
    <source>
        <dbReference type="EMBL" id="KWU03654.1"/>
    </source>
</evidence>
<evidence type="ECO:0000256" key="2">
    <source>
        <dbReference type="ARBA" id="ARBA00012224"/>
    </source>
</evidence>
<dbReference type="InterPro" id="IPR015422">
    <property type="entry name" value="PyrdxlP-dep_Trfase_small"/>
</dbReference>
<dbReference type="Gene3D" id="3.40.640.10">
    <property type="entry name" value="Type I PLP-dependent aspartate aminotransferase-like (Major domain)"/>
    <property type="match status" value="1"/>
</dbReference>
<dbReference type="EMBL" id="LJGP01000022">
    <property type="protein sequence ID" value="KWU03654.1"/>
    <property type="molecule type" value="Genomic_DNA"/>
</dbReference>
<dbReference type="InterPro" id="IPR027619">
    <property type="entry name" value="C-S_lyase_PatB-like"/>
</dbReference>
<keyword evidence="4" id="KW-0456">Lyase</keyword>
<dbReference type="NCBIfam" id="TIGR04350">
    <property type="entry name" value="C_S_lyase_PatB"/>
    <property type="match status" value="1"/>
</dbReference>
<proteinExistence type="inferred from homology"/>
<dbReference type="PANTHER" id="PTHR43525">
    <property type="entry name" value="PROTEIN MALY"/>
    <property type="match status" value="1"/>
</dbReference>
<evidence type="ECO:0000313" key="8">
    <source>
        <dbReference type="Proteomes" id="UP000067598"/>
    </source>
</evidence>
<dbReference type="InterPro" id="IPR015424">
    <property type="entry name" value="PyrdxlP-dep_Trfase"/>
</dbReference>
<dbReference type="PATRIC" id="fig|47770.28.peg.713"/>
<dbReference type="SUPFAM" id="SSF53383">
    <property type="entry name" value="PLP-dependent transferases"/>
    <property type="match status" value="1"/>
</dbReference>
<keyword evidence="3" id="KW-0663">Pyridoxal phosphate</keyword>
<dbReference type="Proteomes" id="UP000067598">
    <property type="component" value="Unassembled WGS sequence"/>
</dbReference>
<evidence type="ECO:0000256" key="4">
    <source>
        <dbReference type="ARBA" id="ARBA00023239"/>
    </source>
</evidence>
<comment type="caution">
    <text evidence="7">The sequence shown here is derived from an EMBL/GenBank/DDBJ whole genome shotgun (WGS) entry which is preliminary data.</text>
</comment>
<dbReference type="InterPro" id="IPR004839">
    <property type="entry name" value="Aminotransferase_I/II_large"/>
</dbReference>
<evidence type="ECO:0000256" key="1">
    <source>
        <dbReference type="ARBA" id="ARBA00001933"/>
    </source>
</evidence>
<dbReference type="RefSeq" id="WP_060462145.1">
    <property type="nucleotide sequence ID" value="NZ_AP025162.1"/>
</dbReference>
<dbReference type="PANTHER" id="PTHR43525:SF1">
    <property type="entry name" value="PROTEIN MALY"/>
    <property type="match status" value="1"/>
</dbReference>
<dbReference type="InterPro" id="IPR051798">
    <property type="entry name" value="Class-II_PLP-Dep_Aminotrans"/>
</dbReference>
<evidence type="ECO:0000256" key="3">
    <source>
        <dbReference type="ARBA" id="ARBA00022898"/>
    </source>
</evidence>
<accession>A0A109DDW9</accession>
<evidence type="ECO:0000256" key="5">
    <source>
        <dbReference type="ARBA" id="ARBA00037974"/>
    </source>
</evidence>
<dbReference type="CDD" id="cd00609">
    <property type="entry name" value="AAT_like"/>
    <property type="match status" value="1"/>
</dbReference>
<dbReference type="Gene3D" id="3.90.1150.10">
    <property type="entry name" value="Aspartate Aminotransferase, domain 1"/>
    <property type="match status" value="1"/>
</dbReference>
<reference evidence="7 8" key="1">
    <citation type="journal article" date="2016" name="Microbiology (Mosc.)">
        <title>Comparison of Lactobacillus crispatus isolates from Lactobacillus-dominated vaginal microbiomes with isolates from microbiomes containing bacterial vaginosis-associated bacteria.</title>
        <authorList>
            <person name="Abdelmaksoud A.A."/>
            <person name="Koparde V.N."/>
            <person name="Sheth N.U."/>
            <person name="Serrano M.G."/>
            <person name="Glascock A.L."/>
            <person name="Fettweis J.M."/>
            <person name="Strauss Iii J.F."/>
            <person name="Buck G.A."/>
            <person name="Jefferson K.K."/>
        </authorList>
    </citation>
    <scope>NUCLEOTIDE SEQUENCE [LARGE SCALE GENOMIC DNA]</scope>
    <source>
        <strain evidence="7 8">VMC3</strain>
    </source>
</reference>
<feature type="domain" description="Aminotransferase class I/classII large" evidence="6">
    <location>
        <begin position="32"/>
        <end position="377"/>
    </location>
</feature>
<dbReference type="AlphaFoldDB" id="A0A109DDW9"/>
<dbReference type="InterPro" id="IPR015421">
    <property type="entry name" value="PyrdxlP-dep_Trfase_major"/>
</dbReference>
<gene>
    <name evidence="7" type="ORF">AEL95_06390</name>
</gene>
<comment type="similarity">
    <text evidence="5">Belongs to the class-II pyridoxal-phosphate-dependent aminotransferase family. MalY/PatB cystathionine beta-lyase subfamily.</text>
</comment>
<evidence type="ECO:0000259" key="6">
    <source>
        <dbReference type="Pfam" id="PF00155"/>
    </source>
</evidence>
<sequence length="387" mass="43609">MQYDFENAPDRSKTDSVKWDVKSDELPMWIADMDFKTAPEIIEAMQQKLTLGAFGYEFPQADYFNAVADWYETEHNHRPQTNWMIFTTGVVPAISSIVRRISHIGDNVLVQEPVYNIFYNSILNNGRHVLSSDLAFDGKSYSINWADLEQKLAEPLTTLMIFCNPHNPVGKVWTSEEVQKIADLCHQYHVTLLSDEIHGDLVRQGPDYTPAFSVTGEAQNSVISLVSPSKTFNVAALHAATAIVPNENLRNMVNRGLNSDEVAEPNLLAIPATIAAYEQGHDWLNALKKQLKQNFAYVQNFIEKNIPEVQIISGNATYLMWIDVQKISTDSQELAEFIRQETGLIISAGSVYRGNGHDFIRINLACPLTMVKDGIQRLATGIRKYNK</sequence>
<dbReference type="GO" id="GO:0047804">
    <property type="term" value="F:cysteine-S-conjugate beta-lyase activity"/>
    <property type="evidence" value="ECO:0007669"/>
    <property type="project" value="UniProtKB-EC"/>
</dbReference>